<dbReference type="RefSeq" id="WP_211337776.1">
    <property type="nucleotide sequence ID" value="NZ_QGHB01000023.1"/>
</dbReference>
<dbReference type="GO" id="GO:0003700">
    <property type="term" value="F:DNA-binding transcription factor activity"/>
    <property type="evidence" value="ECO:0007669"/>
    <property type="project" value="InterPro"/>
</dbReference>
<evidence type="ECO:0000256" key="1">
    <source>
        <dbReference type="ARBA" id="ARBA00023015"/>
    </source>
</evidence>
<evidence type="ECO:0000259" key="4">
    <source>
        <dbReference type="PROSITE" id="PS50949"/>
    </source>
</evidence>
<dbReference type="Proteomes" id="UP000246005">
    <property type="component" value="Unassembled WGS sequence"/>
</dbReference>
<keyword evidence="3" id="KW-0804">Transcription</keyword>
<reference evidence="5 6" key="1">
    <citation type="submission" date="2018-05" db="EMBL/GenBank/DDBJ databases">
        <title>Genomic Encyclopedia of Type Strains, Phase IV (KMG-IV): sequencing the most valuable type-strain genomes for metagenomic binning, comparative biology and taxonomic classification.</title>
        <authorList>
            <person name="Goeker M."/>
        </authorList>
    </citation>
    <scope>NUCLEOTIDE SEQUENCE [LARGE SCALE GENOMIC DNA]</scope>
    <source>
        <strain evidence="5 6">DSM 45480</strain>
    </source>
</reference>
<protein>
    <submittedName>
        <fullName evidence="5">GntR family transcriptional regulator</fullName>
    </submittedName>
</protein>
<dbReference type="PANTHER" id="PTHR44846:SF1">
    <property type="entry name" value="MANNOSYL-D-GLYCERATE TRANSPORT_METABOLISM SYSTEM REPRESSOR MNGR-RELATED"/>
    <property type="match status" value="1"/>
</dbReference>
<proteinExistence type="predicted"/>
<dbReference type="InterPro" id="IPR036390">
    <property type="entry name" value="WH_DNA-bd_sf"/>
</dbReference>
<dbReference type="Gene3D" id="3.40.1410.10">
    <property type="entry name" value="Chorismate lyase-like"/>
    <property type="match status" value="1"/>
</dbReference>
<name>A0A316HQY2_9PSEU</name>
<dbReference type="Gene3D" id="1.10.10.10">
    <property type="entry name" value="Winged helix-like DNA-binding domain superfamily/Winged helix DNA-binding domain"/>
    <property type="match status" value="1"/>
</dbReference>
<dbReference type="Pfam" id="PF00392">
    <property type="entry name" value="GntR"/>
    <property type="match status" value="1"/>
</dbReference>
<dbReference type="PRINTS" id="PR00035">
    <property type="entry name" value="HTHGNTR"/>
</dbReference>
<dbReference type="InterPro" id="IPR000524">
    <property type="entry name" value="Tscrpt_reg_HTH_GntR"/>
</dbReference>
<dbReference type="InterPro" id="IPR028978">
    <property type="entry name" value="Chorismate_lyase_/UTRA_dom_sf"/>
</dbReference>
<dbReference type="InterPro" id="IPR011663">
    <property type="entry name" value="UTRA"/>
</dbReference>
<dbReference type="Pfam" id="PF07702">
    <property type="entry name" value="UTRA"/>
    <property type="match status" value="1"/>
</dbReference>
<gene>
    <name evidence="5" type="ORF">C8D88_12359</name>
</gene>
<keyword evidence="1" id="KW-0805">Transcription regulation</keyword>
<dbReference type="PANTHER" id="PTHR44846">
    <property type="entry name" value="MANNOSYL-D-GLYCERATE TRANSPORT/METABOLISM SYSTEM REPRESSOR MNGR-RELATED"/>
    <property type="match status" value="1"/>
</dbReference>
<dbReference type="EMBL" id="QGHB01000023">
    <property type="protein sequence ID" value="PWK80695.1"/>
    <property type="molecule type" value="Genomic_DNA"/>
</dbReference>
<dbReference type="SMART" id="SM00866">
    <property type="entry name" value="UTRA"/>
    <property type="match status" value="1"/>
</dbReference>
<evidence type="ECO:0000313" key="6">
    <source>
        <dbReference type="Proteomes" id="UP000246005"/>
    </source>
</evidence>
<dbReference type="SMART" id="SM00345">
    <property type="entry name" value="HTH_GNTR"/>
    <property type="match status" value="1"/>
</dbReference>
<keyword evidence="2" id="KW-0238">DNA-binding</keyword>
<feature type="domain" description="HTH gntR-type" evidence="4">
    <location>
        <begin position="10"/>
        <end position="76"/>
    </location>
</feature>
<dbReference type="GO" id="GO:0045892">
    <property type="term" value="P:negative regulation of DNA-templated transcription"/>
    <property type="evidence" value="ECO:0007669"/>
    <property type="project" value="TreeGrafter"/>
</dbReference>
<dbReference type="CDD" id="cd07377">
    <property type="entry name" value="WHTH_GntR"/>
    <property type="match status" value="1"/>
</dbReference>
<evidence type="ECO:0000256" key="3">
    <source>
        <dbReference type="ARBA" id="ARBA00023163"/>
    </source>
</evidence>
<comment type="caution">
    <text evidence="5">The sequence shown here is derived from an EMBL/GenBank/DDBJ whole genome shotgun (WGS) entry which is preliminary data.</text>
</comment>
<dbReference type="PROSITE" id="PS50949">
    <property type="entry name" value="HTH_GNTR"/>
    <property type="match status" value="1"/>
</dbReference>
<evidence type="ECO:0000256" key="2">
    <source>
        <dbReference type="ARBA" id="ARBA00023125"/>
    </source>
</evidence>
<dbReference type="AlphaFoldDB" id="A0A316HQY2"/>
<organism evidence="5 6">
    <name type="scientific">Lentzea atacamensis</name>
    <dbReference type="NCBI Taxonomy" id="531938"/>
    <lineage>
        <taxon>Bacteria</taxon>
        <taxon>Bacillati</taxon>
        <taxon>Actinomycetota</taxon>
        <taxon>Actinomycetes</taxon>
        <taxon>Pseudonocardiales</taxon>
        <taxon>Pseudonocardiaceae</taxon>
        <taxon>Lentzea</taxon>
    </lineage>
</organism>
<dbReference type="GO" id="GO:0003677">
    <property type="term" value="F:DNA binding"/>
    <property type="evidence" value="ECO:0007669"/>
    <property type="project" value="UniProtKB-KW"/>
</dbReference>
<evidence type="ECO:0000313" key="5">
    <source>
        <dbReference type="EMBL" id="PWK80695.1"/>
    </source>
</evidence>
<dbReference type="SUPFAM" id="SSF64288">
    <property type="entry name" value="Chorismate lyase-like"/>
    <property type="match status" value="1"/>
</dbReference>
<accession>A0A316HQY2</accession>
<dbReference type="InterPro" id="IPR036388">
    <property type="entry name" value="WH-like_DNA-bd_sf"/>
</dbReference>
<dbReference type="SUPFAM" id="SSF46785">
    <property type="entry name" value="Winged helix' DNA-binding domain"/>
    <property type="match status" value="1"/>
</dbReference>
<dbReference type="InterPro" id="IPR050679">
    <property type="entry name" value="Bact_HTH_transcr_reg"/>
</dbReference>
<sequence>MAGDIDADFAPRYHTIEQALRVRISRLRPNDPLPSETDLSTEFKVSRMTARAAVMRLVADGLVYREPGRGTFVSPTPTHRRADSLVRFSAEMRRQGRTPSSRLIKAELRTATTEETHRLQLRRAAQVVAIRRVRLADELPIAVELAVFPDTLTALLDQDLARCSLHEAMGRLGHVPVRGHASLHACNASKSDAKLLDIAPGAALLVEQRLILDGRGEPLELTESRYVGERYALDVNFDVRF</sequence>